<feature type="compositionally biased region" description="Acidic residues" evidence="2">
    <location>
        <begin position="1000"/>
        <end position="1013"/>
    </location>
</feature>
<reference evidence="4" key="1">
    <citation type="submission" date="2025-08" db="UniProtKB">
        <authorList>
            <consortium name="RefSeq"/>
        </authorList>
    </citation>
    <scope>IDENTIFICATION</scope>
    <source>
        <strain evidence="4">J_2021</strain>
        <tissue evidence="4">Erythrocytes</tissue>
    </source>
</reference>
<feature type="compositionally biased region" description="Basic and acidic residues" evidence="2">
    <location>
        <begin position="950"/>
        <end position="965"/>
    </location>
</feature>
<organism evidence="3 4">
    <name type="scientific">Xenopus laevis</name>
    <name type="common">African clawed frog</name>
    <dbReference type="NCBI Taxonomy" id="8355"/>
    <lineage>
        <taxon>Eukaryota</taxon>
        <taxon>Metazoa</taxon>
        <taxon>Chordata</taxon>
        <taxon>Craniata</taxon>
        <taxon>Vertebrata</taxon>
        <taxon>Euteleostomi</taxon>
        <taxon>Amphibia</taxon>
        <taxon>Batrachia</taxon>
        <taxon>Anura</taxon>
        <taxon>Pipoidea</taxon>
        <taxon>Pipidae</taxon>
        <taxon>Xenopodinae</taxon>
        <taxon>Xenopus</taxon>
        <taxon>Xenopus</taxon>
    </lineage>
</organism>
<keyword evidence="3" id="KW-1185">Reference proteome</keyword>
<dbReference type="GeneID" id="121393145"/>
<feature type="region of interest" description="Disordered" evidence="2">
    <location>
        <begin position="206"/>
        <end position="225"/>
    </location>
</feature>
<evidence type="ECO:0000256" key="1">
    <source>
        <dbReference type="SAM" id="Coils"/>
    </source>
</evidence>
<feature type="region of interest" description="Disordered" evidence="2">
    <location>
        <begin position="476"/>
        <end position="521"/>
    </location>
</feature>
<feature type="compositionally biased region" description="Basic and acidic residues" evidence="2">
    <location>
        <begin position="931"/>
        <end position="942"/>
    </location>
</feature>
<feature type="region of interest" description="Disordered" evidence="2">
    <location>
        <begin position="1114"/>
        <end position="1203"/>
    </location>
</feature>
<dbReference type="RefSeq" id="XP_041416603.1">
    <property type="nucleotide sequence ID" value="XM_041560669.1"/>
</dbReference>
<evidence type="ECO:0000313" key="3">
    <source>
        <dbReference type="Proteomes" id="UP000186698"/>
    </source>
</evidence>
<feature type="compositionally biased region" description="Acidic residues" evidence="2">
    <location>
        <begin position="723"/>
        <end position="741"/>
    </location>
</feature>
<feature type="compositionally biased region" description="Basic and acidic residues" evidence="2">
    <location>
        <begin position="764"/>
        <end position="776"/>
    </location>
</feature>
<dbReference type="KEGG" id="xla:121393145"/>
<accession>A0A8J1KIN8</accession>
<feature type="compositionally biased region" description="Acidic residues" evidence="2">
    <location>
        <begin position="797"/>
        <end position="819"/>
    </location>
</feature>
<feature type="compositionally biased region" description="Basic and acidic residues" evidence="2">
    <location>
        <begin position="874"/>
        <end position="917"/>
    </location>
</feature>
<feature type="region of interest" description="Disordered" evidence="2">
    <location>
        <begin position="251"/>
        <end position="284"/>
    </location>
</feature>
<feature type="compositionally biased region" description="Basic and acidic residues" evidence="2">
    <location>
        <begin position="820"/>
        <end position="834"/>
    </location>
</feature>
<feature type="compositionally biased region" description="Basic and acidic residues" evidence="2">
    <location>
        <begin position="691"/>
        <end position="722"/>
    </location>
</feature>
<feature type="compositionally biased region" description="Acidic residues" evidence="2">
    <location>
        <begin position="509"/>
        <end position="520"/>
    </location>
</feature>
<feature type="compositionally biased region" description="Basic and acidic residues" evidence="2">
    <location>
        <begin position="616"/>
        <end position="627"/>
    </location>
</feature>
<feature type="compositionally biased region" description="Acidic residues" evidence="2">
    <location>
        <begin position="1170"/>
        <end position="1181"/>
    </location>
</feature>
<sequence>METRQKQTLFSPESISWNIQQSLHKSLQQHQQHRKKKQELFKQWEEVCQRQQDARERNRQLLNDVRRVERQLSLFTAKTELFKKKRDNYKKDMQQFLSLPPKPDLASHYTPCENQKCSGYFRDSSLRGCCHSRDANMPISCWCLMSPDLRGHFGHSVDQSNFPDSMDFCQPRENSTSQNLKYTNSNIERSGPESCPLARYEGLKGVSEKTRQKAQNITKRSHGEMMTRKDIQTSGTDQNLIEIPVQLQILSSDSSSESQHHHSISSSKSNKTTGKLPQCPSSCKKRTTTSKLLQCSKTDHRAEDQMTSDSLGETTKDSYRISYTLTKVENRASKLKTSEKVDINSKIASRIDHDQEEDAISCQTECSDNIFDIPERSGGNHNTYSPKEADIFRTTPSAWGGDAAKVKKHYIEDKVQQDKEEITDSIQDDDENFAKMSLIGHKQGEAERSCTQLLSEDEVSETESSLNIIQGETGGVCKSNSKTKQEGSDLLGTRKSVNMRNENQISMEDQSDDEEETDEMEAIKDKKCKAYYRGSVFGKLSATKKTELICSSDEEEKEMEDESQQVKSSENKEKEIVRYFKNEENHTSMGQDVKKEKNTIEEDESDNSSEEEQEVERDSSGKSENEMHVGIGNRVEEMIKVEFINSNKNVNADKGGINKEEKDTSDETESDNSEEEEEEKEDESDISENEMNDRIVEEIIKEESITSKKKDNIKREGNNKEDTSEEDESDNNSAEEEEEKMDEGNISESEINKGIVIVEEIEKEEGTNSRKNENAKKGGINKAKKDTSEEHESDNNREEEEDEEDEEEEKDDSDISESEINDKIVRVEEIKGKGEGTNGSKNENVNKGGINAEEINTSEEDESDNNSEEEDGETRENSENEMNDRILRVEEIRKEEGINKSKSEKEKHESDDSKDKSSEEEEPTGSLDGTKNSRIDMIKNVDVESNVQMRKRDRERESSCTEECKPTPNVESTSGEDEISSESSDEEMEEESEGDKSEFGDDNEEEEIDESVNEENGITWDSEEDRPESSNKGTPNTNKEKSPKSKNVDEECDVQLQDSMDSAPRKEENFSQEPDLAEVQSTELTQEDQMEQEKERPRWLCCLASFPLPEFCNKRESSAQKKRCSEDGSIDGLEMIPVESGSVLPCQEEEPPPFCRTPESLPEASADIADSSEDSAEENPESENNAGSQQESDSEDDVHSFFD</sequence>
<feature type="compositionally biased region" description="Basic and acidic residues" evidence="2">
    <location>
        <begin position="1114"/>
        <end position="1126"/>
    </location>
</feature>
<feature type="compositionally biased region" description="Acidic residues" evidence="2">
    <location>
        <begin position="601"/>
        <end position="615"/>
    </location>
</feature>
<feature type="compositionally biased region" description="Basic and acidic residues" evidence="2">
    <location>
        <begin position="783"/>
        <end position="796"/>
    </location>
</feature>
<feature type="compositionally biased region" description="Acidic residues" evidence="2">
    <location>
        <begin position="974"/>
        <end position="993"/>
    </location>
</feature>
<gene>
    <name evidence="4" type="primary">LOC121393145</name>
</gene>
<dbReference type="AlphaFoldDB" id="A0A8J1KIN8"/>
<name>A0A8J1KIN8_XENLA</name>
<feature type="compositionally biased region" description="Acidic residues" evidence="2">
    <location>
        <begin position="856"/>
        <end position="873"/>
    </location>
</feature>
<proteinExistence type="predicted"/>
<feature type="compositionally biased region" description="Basic and acidic residues" evidence="2">
    <location>
        <begin position="569"/>
        <end position="600"/>
    </location>
</feature>
<feature type="coiled-coil region" evidence="1">
    <location>
        <begin position="51"/>
        <end position="78"/>
    </location>
</feature>
<feature type="compositionally biased region" description="Polar residues" evidence="2">
    <location>
        <begin position="270"/>
        <end position="281"/>
    </location>
</feature>
<feature type="compositionally biased region" description="Polar residues" evidence="2">
    <location>
        <begin position="495"/>
        <end position="505"/>
    </location>
</feature>
<dbReference type="OrthoDB" id="9428939at2759"/>
<feature type="compositionally biased region" description="Basic and acidic residues" evidence="2">
    <location>
        <begin position="1038"/>
        <end position="1049"/>
    </location>
</feature>
<evidence type="ECO:0000256" key="2">
    <source>
        <dbReference type="SAM" id="MobiDB-lite"/>
    </source>
</evidence>
<feature type="region of interest" description="Disordered" evidence="2">
    <location>
        <begin position="551"/>
        <end position="1096"/>
    </location>
</feature>
<evidence type="ECO:0000313" key="4">
    <source>
        <dbReference type="RefSeq" id="XP_041416603.1"/>
    </source>
</evidence>
<feature type="compositionally biased region" description="Acidic residues" evidence="2">
    <location>
        <begin position="663"/>
        <end position="690"/>
    </location>
</feature>
<feature type="compositionally biased region" description="Acidic residues" evidence="2">
    <location>
        <begin position="552"/>
        <end position="563"/>
    </location>
</feature>
<keyword evidence="1" id="KW-0175">Coiled coil</keyword>
<dbReference type="Proteomes" id="UP000186698">
    <property type="component" value="Chromosome 4S"/>
</dbReference>
<protein>
    <submittedName>
        <fullName evidence="4">Glutamic acid-rich protein-like</fullName>
    </submittedName>
</protein>